<dbReference type="EMBL" id="JAYRBN010000056">
    <property type="protein sequence ID" value="KAL2742851.1"/>
    <property type="molecule type" value="Genomic_DNA"/>
</dbReference>
<dbReference type="AlphaFoldDB" id="A0ABD2CCR3"/>
<proteinExistence type="predicted"/>
<evidence type="ECO:0000313" key="2">
    <source>
        <dbReference type="Proteomes" id="UP001607303"/>
    </source>
</evidence>
<reference evidence="1 2" key="1">
    <citation type="journal article" date="2024" name="Ann. Entomol. Soc. Am.">
        <title>Genomic analyses of the southern and eastern yellowjacket wasps (Hymenoptera: Vespidae) reveal evolutionary signatures of social life.</title>
        <authorList>
            <person name="Catto M.A."/>
            <person name="Caine P.B."/>
            <person name="Orr S.E."/>
            <person name="Hunt B.G."/>
            <person name="Goodisman M.A.D."/>
        </authorList>
    </citation>
    <scope>NUCLEOTIDE SEQUENCE [LARGE SCALE GENOMIC DNA]</scope>
    <source>
        <strain evidence="1">232</strain>
        <tissue evidence="1">Head and thorax</tissue>
    </source>
</reference>
<gene>
    <name evidence="1" type="ORF">V1477_008340</name>
</gene>
<dbReference type="Proteomes" id="UP001607303">
    <property type="component" value="Unassembled WGS sequence"/>
</dbReference>
<protein>
    <submittedName>
        <fullName evidence="1">Uncharacterized protein</fullName>
    </submittedName>
</protein>
<name>A0ABD2CCR3_VESMC</name>
<accession>A0ABD2CCR3</accession>
<sequence>MARRFAPVSGVASYWFHGNFIGKLGFVSGSHDMRRGGTSFRASLWCRNKSYWSRGNFIGKLVFVNGSHDITRGGTIYYCFRENSCYIPGFLNGKHDKQRFIVPPLVISCDPLTNPNLQTNATPETGAKPRATSCHIMYSAYKFGFVVKLFSESIIHCATSLYIMLSAYKSGFVARVLSESIEHCATSCHIMLSAYKSRFVERVFSESIEHCATSLQIMLSAYKSRFVARVFSESIVPCATSCHIIESFHGINSTLCHLLSYHVIRLEIRVCSNNFLGTNTLLYASSWHIMCPAYKS</sequence>
<keyword evidence="2" id="KW-1185">Reference proteome</keyword>
<organism evidence="1 2">
    <name type="scientific">Vespula maculifrons</name>
    <name type="common">Eastern yellow jacket</name>
    <name type="synonym">Wasp</name>
    <dbReference type="NCBI Taxonomy" id="7453"/>
    <lineage>
        <taxon>Eukaryota</taxon>
        <taxon>Metazoa</taxon>
        <taxon>Ecdysozoa</taxon>
        <taxon>Arthropoda</taxon>
        <taxon>Hexapoda</taxon>
        <taxon>Insecta</taxon>
        <taxon>Pterygota</taxon>
        <taxon>Neoptera</taxon>
        <taxon>Endopterygota</taxon>
        <taxon>Hymenoptera</taxon>
        <taxon>Apocrita</taxon>
        <taxon>Aculeata</taxon>
        <taxon>Vespoidea</taxon>
        <taxon>Vespidae</taxon>
        <taxon>Vespinae</taxon>
        <taxon>Vespula</taxon>
    </lineage>
</organism>
<comment type="caution">
    <text evidence="1">The sequence shown here is derived from an EMBL/GenBank/DDBJ whole genome shotgun (WGS) entry which is preliminary data.</text>
</comment>
<evidence type="ECO:0000313" key="1">
    <source>
        <dbReference type="EMBL" id="KAL2742851.1"/>
    </source>
</evidence>